<keyword evidence="6" id="KW-0539">Nucleus</keyword>
<dbReference type="Proteomes" id="UP000275385">
    <property type="component" value="Unassembled WGS sequence"/>
</dbReference>
<keyword evidence="3" id="KW-0805">Transcription regulation</keyword>
<feature type="compositionally biased region" description="Polar residues" evidence="7">
    <location>
        <begin position="553"/>
        <end position="564"/>
    </location>
</feature>
<evidence type="ECO:0000313" key="10">
    <source>
        <dbReference type="Proteomes" id="UP000275385"/>
    </source>
</evidence>
<organism evidence="9 10">
    <name type="scientific">Coniochaeta pulveracea</name>
    <dbReference type="NCBI Taxonomy" id="177199"/>
    <lineage>
        <taxon>Eukaryota</taxon>
        <taxon>Fungi</taxon>
        <taxon>Dikarya</taxon>
        <taxon>Ascomycota</taxon>
        <taxon>Pezizomycotina</taxon>
        <taxon>Sordariomycetes</taxon>
        <taxon>Sordariomycetidae</taxon>
        <taxon>Coniochaetales</taxon>
        <taxon>Coniochaetaceae</taxon>
        <taxon>Coniochaeta</taxon>
    </lineage>
</organism>
<dbReference type="GO" id="GO:0006351">
    <property type="term" value="P:DNA-templated transcription"/>
    <property type="evidence" value="ECO:0007669"/>
    <property type="project" value="InterPro"/>
</dbReference>
<accession>A0A420YKD2</accession>
<evidence type="ECO:0000256" key="4">
    <source>
        <dbReference type="ARBA" id="ARBA00023125"/>
    </source>
</evidence>
<dbReference type="GO" id="GO:0008270">
    <property type="term" value="F:zinc ion binding"/>
    <property type="evidence" value="ECO:0007669"/>
    <property type="project" value="InterPro"/>
</dbReference>
<dbReference type="CDD" id="cd12148">
    <property type="entry name" value="fungal_TF_MHR"/>
    <property type="match status" value="1"/>
</dbReference>
<keyword evidence="2" id="KW-0862">Zinc</keyword>
<dbReference type="STRING" id="177199.A0A420YKD2"/>
<evidence type="ECO:0000256" key="5">
    <source>
        <dbReference type="ARBA" id="ARBA00023163"/>
    </source>
</evidence>
<feature type="region of interest" description="Disordered" evidence="7">
    <location>
        <begin position="61"/>
        <end position="85"/>
    </location>
</feature>
<proteinExistence type="predicted"/>
<dbReference type="EMBL" id="QVQW01000005">
    <property type="protein sequence ID" value="RKU48322.1"/>
    <property type="molecule type" value="Genomic_DNA"/>
</dbReference>
<evidence type="ECO:0000256" key="1">
    <source>
        <dbReference type="ARBA" id="ARBA00022723"/>
    </source>
</evidence>
<evidence type="ECO:0000256" key="3">
    <source>
        <dbReference type="ARBA" id="ARBA00023015"/>
    </source>
</evidence>
<evidence type="ECO:0000256" key="2">
    <source>
        <dbReference type="ARBA" id="ARBA00022833"/>
    </source>
</evidence>
<feature type="compositionally biased region" description="Polar residues" evidence="7">
    <location>
        <begin position="576"/>
        <end position="596"/>
    </location>
</feature>
<dbReference type="Pfam" id="PF04082">
    <property type="entry name" value="Fungal_trans"/>
    <property type="match status" value="1"/>
</dbReference>
<dbReference type="InterPro" id="IPR051615">
    <property type="entry name" value="Transcr_Regulatory_Elem"/>
</dbReference>
<dbReference type="AlphaFoldDB" id="A0A420YKD2"/>
<evidence type="ECO:0000313" key="9">
    <source>
        <dbReference type="EMBL" id="RKU48322.1"/>
    </source>
</evidence>
<reference evidence="9 10" key="1">
    <citation type="submission" date="2018-08" db="EMBL/GenBank/DDBJ databases">
        <title>Draft genome of the lignicolous fungus Coniochaeta pulveracea.</title>
        <authorList>
            <person name="Borstlap C.J."/>
            <person name="De Witt R.N."/>
            <person name="Botha A."/>
            <person name="Volschenk H."/>
        </authorList>
    </citation>
    <scope>NUCLEOTIDE SEQUENCE [LARGE SCALE GENOMIC DNA]</scope>
    <source>
        <strain evidence="9 10">CAB683</strain>
    </source>
</reference>
<name>A0A420YKD2_9PEZI</name>
<feature type="domain" description="Xylanolytic transcriptional activator regulatory" evidence="8">
    <location>
        <begin position="195"/>
        <end position="305"/>
    </location>
</feature>
<evidence type="ECO:0000256" key="7">
    <source>
        <dbReference type="SAM" id="MobiDB-lite"/>
    </source>
</evidence>
<gene>
    <name evidence="9" type="ORF">DL546_008243</name>
</gene>
<feature type="region of interest" description="Disordered" evidence="7">
    <location>
        <begin position="541"/>
        <end position="606"/>
    </location>
</feature>
<dbReference type="GO" id="GO:0003677">
    <property type="term" value="F:DNA binding"/>
    <property type="evidence" value="ECO:0007669"/>
    <property type="project" value="UniProtKB-KW"/>
</dbReference>
<sequence>MKCEYTAKATKTKHELRAELRTLESERESDRIVLQALLLDKHEAVVTRLRSGESIKSIARDLREGGMASQEKAEEPSSILERDQGLDHSDLLLETGDSTEPDIAFVDVAEQFQAGKIAPVYTDPDRGDAAATKWVYIPEASPSSTVPSRDIRPVVRRRHSFDTMLQASGLISTSSIWTKVTPTMNIPNHLIGLLFTWEFPLFTMVSQDLFLRDYYHGSRAFCSSALVNAMSSLATRYLQPNEVTSAADIDLLGDTFFRESMGLLVRESRASPLTSVQAFGLLAMRELACGRELEAQEICLQAVRLLGSLDVADFGAGQHTDYATVVSTTCSGVLTLTRALRLITEQLSPSSNFHQAKIPLVSEPSAPHGESVVREFEKRMDKLRDDGSSQPNPTDSQTVNKFVFEQTEYVYGFLAQRNKLGKTEMRQQLPSTFHKCLMSYDTVLASVRLETQPSPHFIFAHTFFQFCLLVLCRPFAEDQCELRGLSPRTICIEAVQTILDLTDSFASLFTLRRTSCFIPYFVFAAGATRIVFHADDRTSNTGATTPEMGLSPETDTPSPGSSVPSEVMSMGGNDVGQFSQPSSSRTANNSTRQSSLPDDDRSLTQPIKQLEAMSLGNRAVSQAGWILRDFKPDST</sequence>
<dbReference type="PANTHER" id="PTHR31313">
    <property type="entry name" value="TY1 ENHANCER ACTIVATOR"/>
    <property type="match status" value="1"/>
</dbReference>
<keyword evidence="5" id="KW-0804">Transcription</keyword>
<comment type="caution">
    <text evidence="9">The sequence shown here is derived from an EMBL/GenBank/DDBJ whole genome shotgun (WGS) entry which is preliminary data.</text>
</comment>
<keyword evidence="10" id="KW-1185">Reference proteome</keyword>
<dbReference type="PANTHER" id="PTHR31313:SF4">
    <property type="entry name" value="CONIDIAL DEVELOPMENT PROTEIN FLUFFY"/>
    <property type="match status" value="1"/>
</dbReference>
<keyword evidence="1" id="KW-0479">Metal-binding</keyword>
<dbReference type="InterPro" id="IPR007219">
    <property type="entry name" value="XnlR_reg_dom"/>
</dbReference>
<keyword evidence="4" id="KW-0238">DNA-binding</keyword>
<evidence type="ECO:0000259" key="8">
    <source>
        <dbReference type="Pfam" id="PF04082"/>
    </source>
</evidence>
<feature type="compositionally biased region" description="Basic and acidic residues" evidence="7">
    <location>
        <begin position="71"/>
        <end position="85"/>
    </location>
</feature>
<evidence type="ECO:0000256" key="6">
    <source>
        <dbReference type="ARBA" id="ARBA00023242"/>
    </source>
</evidence>
<dbReference type="OrthoDB" id="5239226at2759"/>
<protein>
    <recommendedName>
        <fullName evidence="8">Xylanolytic transcriptional activator regulatory domain-containing protein</fullName>
    </recommendedName>
</protein>